<dbReference type="Gene3D" id="2.30.40.10">
    <property type="entry name" value="Urease, subunit C, domain 1"/>
    <property type="match status" value="1"/>
</dbReference>
<keyword evidence="3" id="KW-1185">Reference proteome</keyword>
<dbReference type="InterPro" id="IPR032466">
    <property type="entry name" value="Metal_Hydrolase"/>
</dbReference>
<dbReference type="SUPFAM" id="SSF51556">
    <property type="entry name" value="Metallo-dependent hydrolases"/>
    <property type="match status" value="1"/>
</dbReference>
<proteinExistence type="predicted"/>
<dbReference type="Gene3D" id="3.10.310.70">
    <property type="match status" value="1"/>
</dbReference>
<reference evidence="2 3" key="1">
    <citation type="submission" date="2020-12" db="EMBL/GenBank/DDBJ databases">
        <title>FDA dAtabase for Regulatory Grade micrObial Sequences (FDA-ARGOS): Supporting development and validation of Infectious Disease Dx tests.</title>
        <authorList>
            <person name="Sproer C."/>
            <person name="Gronow S."/>
            <person name="Severitt S."/>
            <person name="Schroder I."/>
            <person name="Tallon L."/>
            <person name="Sadzewicz L."/>
            <person name="Zhao X."/>
            <person name="Boylan J."/>
            <person name="Ott S."/>
            <person name="Bowen H."/>
            <person name="Vavikolanu K."/>
            <person name="Mehta A."/>
            <person name="Aluvathingal J."/>
            <person name="Nadendla S."/>
            <person name="Lowell S."/>
            <person name="Myers T."/>
            <person name="Yan Y."/>
            <person name="Sichtig H."/>
        </authorList>
    </citation>
    <scope>NUCLEOTIDE SEQUENCE [LARGE SCALE GENOMIC DNA]</scope>
    <source>
        <strain evidence="2 3">FDAARGOS_894</strain>
    </source>
</reference>
<dbReference type="Pfam" id="PF07969">
    <property type="entry name" value="Amidohydro_3"/>
    <property type="match status" value="1"/>
</dbReference>
<evidence type="ECO:0000313" key="2">
    <source>
        <dbReference type="EMBL" id="QPS59939.1"/>
    </source>
</evidence>
<dbReference type="PANTHER" id="PTHR22642:SF2">
    <property type="entry name" value="PROTEIN LONG AFTER FAR-RED 3"/>
    <property type="match status" value="1"/>
</dbReference>
<dbReference type="InterPro" id="IPR013108">
    <property type="entry name" value="Amidohydro_3"/>
</dbReference>
<evidence type="ECO:0000259" key="1">
    <source>
        <dbReference type="Pfam" id="PF07969"/>
    </source>
</evidence>
<dbReference type="SUPFAM" id="SSF51338">
    <property type="entry name" value="Composite domain of metallo-dependent hydrolases"/>
    <property type="match status" value="1"/>
</dbReference>
<gene>
    <name evidence="2" type="ORF">I6G51_01600</name>
</gene>
<dbReference type="CDD" id="cd01300">
    <property type="entry name" value="YtcJ_like"/>
    <property type="match status" value="1"/>
</dbReference>
<dbReference type="Proteomes" id="UP000594905">
    <property type="component" value="Chromosome"/>
</dbReference>
<dbReference type="Gene3D" id="3.20.20.140">
    <property type="entry name" value="Metal-dependent hydrolases"/>
    <property type="match status" value="1"/>
</dbReference>
<dbReference type="InterPro" id="IPR033932">
    <property type="entry name" value="YtcJ-like"/>
</dbReference>
<protein>
    <submittedName>
        <fullName evidence="2">Amidohydrolase</fullName>
    </submittedName>
</protein>
<organism evidence="2 3">
    <name type="scientific">Corynebacterium minutissimum</name>
    <dbReference type="NCBI Taxonomy" id="38301"/>
    <lineage>
        <taxon>Bacteria</taxon>
        <taxon>Bacillati</taxon>
        <taxon>Actinomycetota</taxon>
        <taxon>Actinomycetes</taxon>
        <taxon>Mycobacteriales</taxon>
        <taxon>Corynebacteriaceae</taxon>
        <taxon>Corynebacterium</taxon>
    </lineage>
</organism>
<dbReference type="EMBL" id="CP065689">
    <property type="protein sequence ID" value="QPS59939.1"/>
    <property type="molecule type" value="Genomic_DNA"/>
</dbReference>
<dbReference type="PANTHER" id="PTHR22642">
    <property type="entry name" value="IMIDAZOLONEPROPIONASE"/>
    <property type="match status" value="1"/>
</dbReference>
<evidence type="ECO:0000313" key="3">
    <source>
        <dbReference type="Proteomes" id="UP000594905"/>
    </source>
</evidence>
<feature type="domain" description="Amidohydrolase 3" evidence="1">
    <location>
        <begin position="55"/>
        <end position="548"/>
    </location>
</feature>
<dbReference type="RefSeq" id="WP_082013869.1">
    <property type="nucleotide sequence ID" value="NZ_CP065689.1"/>
</dbReference>
<name>A0A7T2XM55_9CORY</name>
<dbReference type="GeneID" id="70782013"/>
<accession>A0A7T2XM55</accession>
<sequence>MANKSNALMADVVFRNGVIQTLNPQVGVVDSIAFKDGKVLAVGKVADQFAARKSIDLNGSFAMPGLLDVHNHHLIAGQMELFELVFPPTLSFEELLERLRTEAAQLEDGAWIVGGSWGSGLLQSLNCSEALKAIDEATGPHPLLLKDDSKHNRLVNSKAMELAGIDDATEDPDGGQILRDGEGRATGVLLEAAGVIVEQTYSALCPQTDEDIEAAAFRGIEILHSYGITAFQDAASSLQLMRALKRLDDSGQLKSWVVTSMAANDFIFGTQPLGERIIENREETRSRHHRPDFIKIFLDGVPPAGTAAFLEPYLEGIGFPQCHCGETTMPVAELEEWLKSTAKRGISAKIHCTGDASVRYVLDAVQKVRELGYEDTRYHVAHGQFVHEEDIPRFQELNVVADISPALWFPGVISEAIATVLPPERAEKMQPNRSLLDSGAIISGGSDWPVSETPNVWAAIYGLVTRKNPTGKFSGQLWADQAITLEEAIAAYTTAPAYAMGLGDQVGRLEPGLSADMVILSSNPYEISLEEIKEIVAMETWFAGECVFSRQAMVS</sequence>
<dbReference type="InterPro" id="IPR011059">
    <property type="entry name" value="Metal-dep_hydrolase_composite"/>
</dbReference>